<organism evidence="1 2">
    <name type="scientific">Hymenobacter roseosalivarius DSM 11622</name>
    <dbReference type="NCBI Taxonomy" id="645990"/>
    <lineage>
        <taxon>Bacteria</taxon>
        <taxon>Pseudomonadati</taxon>
        <taxon>Bacteroidota</taxon>
        <taxon>Cytophagia</taxon>
        <taxon>Cytophagales</taxon>
        <taxon>Hymenobacteraceae</taxon>
        <taxon>Hymenobacter</taxon>
    </lineage>
</organism>
<proteinExistence type="predicted"/>
<dbReference type="AlphaFoldDB" id="A0A1W1UDS1"/>
<dbReference type="EMBL" id="FWWW01000004">
    <property type="protein sequence ID" value="SMB79199.1"/>
    <property type="molecule type" value="Genomic_DNA"/>
</dbReference>
<protein>
    <submittedName>
        <fullName evidence="1">Uncharacterized protein</fullName>
    </submittedName>
</protein>
<sequence>MVWVLSLSAWDLSTPRLTAEYINGHSEFVWIR</sequence>
<name>A0A1W1UDS1_9BACT</name>
<dbReference type="Proteomes" id="UP000192266">
    <property type="component" value="Unassembled WGS sequence"/>
</dbReference>
<evidence type="ECO:0000313" key="2">
    <source>
        <dbReference type="Proteomes" id="UP000192266"/>
    </source>
</evidence>
<accession>A0A1W1UDS1</accession>
<gene>
    <name evidence="1" type="ORF">SAMN00120144_4358</name>
</gene>
<evidence type="ECO:0000313" key="1">
    <source>
        <dbReference type="EMBL" id="SMB79199.1"/>
    </source>
</evidence>
<keyword evidence="2" id="KW-1185">Reference proteome</keyword>
<reference evidence="1 2" key="1">
    <citation type="submission" date="2017-04" db="EMBL/GenBank/DDBJ databases">
        <authorList>
            <person name="Afonso C.L."/>
            <person name="Miller P.J."/>
            <person name="Scott M.A."/>
            <person name="Spackman E."/>
            <person name="Goraichik I."/>
            <person name="Dimitrov K.M."/>
            <person name="Suarez D.L."/>
            <person name="Swayne D.E."/>
        </authorList>
    </citation>
    <scope>NUCLEOTIDE SEQUENCE [LARGE SCALE GENOMIC DNA]</scope>
    <source>
        <strain evidence="1 2">DSM 11622</strain>
    </source>
</reference>